<evidence type="ECO:0000259" key="1">
    <source>
        <dbReference type="PROSITE" id="PS50011"/>
    </source>
</evidence>
<dbReference type="GO" id="GO:0005524">
    <property type="term" value="F:ATP binding"/>
    <property type="evidence" value="ECO:0007669"/>
    <property type="project" value="InterPro"/>
</dbReference>
<reference evidence="2" key="1">
    <citation type="journal article" date="2020" name="Stud. Mycol.">
        <title>101 Dothideomycetes genomes: a test case for predicting lifestyles and emergence of pathogens.</title>
        <authorList>
            <person name="Haridas S."/>
            <person name="Albert R."/>
            <person name="Binder M."/>
            <person name="Bloem J."/>
            <person name="Labutti K."/>
            <person name="Salamov A."/>
            <person name="Andreopoulos B."/>
            <person name="Baker S."/>
            <person name="Barry K."/>
            <person name="Bills G."/>
            <person name="Bluhm B."/>
            <person name="Cannon C."/>
            <person name="Castanera R."/>
            <person name="Culley D."/>
            <person name="Daum C."/>
            <person name="Ezra D."/>
            <person name="Gonzalez J."/>
            <person name="Henrissat B."/>
            <person name="Kuo A."/>
            <person name="Liang C."/>
            <person name="Lipzen A."/>
            <person name="Lutzoni F."/>
            <person name="Magnuson J."/>
            <person name="Mondo S."/>
            <person name="Nolan M."/>
            <person name="Ohm R."/>
            <person name="Pangilinan J."/>
            <person name="Park H.-J."/>
            <person name="Ramirez L."/>
            <person name="Alfaro M."/>
            <person name="Sun H."/>
            <person name="Tritt A."/>
            <person name="Yoshinaga Y."/>
            <person name="Zwiers L.-H."/>
            <person name="Turgeon B."/>
            <person name="Goodwin S."/>
            <person name="Spatafora J."/>
            <person name="Crous P."/>
            <person name="Grigoriev I."/>
        </authorList>
    </citation>
    <scope>NUCLEOTIDE SEQUENCE</scope>
    <source>
        <strain evidence="2">CBS 690.94</strain>
    </source>
</reference>
<gene>
    <name evidence="2" type="ORF">P171DRAFT_438817</name>
</gene>
<name>A0A9P4PXD3_9PLEO</name>
<keyword evidence="3" id="KW-1185">Reference proteome</keyword>
<dbReference type="InterPro" id="IPR000719">
    <property type="entry name" value="Prot_kinase_dom"/>
</dbReference>
<dbReference type="GO" id="GO:0004672">
    <property type="term" value="F:protein kinase activity"/>
    <property type="evidence" value="ECO:0007669"/>
    <property type="project" value="InterPro"/>
</dbReference>
<dbReference type="AlphaFoldDB" id="A0A9P4PXD3"/>
<proteinExistence type="predicted"/>
<comment type="caution">
    <text evidence="2">The sequence shown here is derived from an EMBL/GenBank/DDBJ whole genome shotgun (WGS) entry which is preliminary data.</text>
</comment>
<accession>A0A9P4PXD3</accession>
<dbReference type="PROSITE" id="PS50011">
    <property type="entry name" value="PROTEIN_KINASE_DOM"/>
    <property type="match status" value="1"/>
</dbReference>
<dbReference type="EMBL" id="MU001492">
    <property type="protein sequence ID" value="KAF2452221.1"/>
    <property type="molecule type" value="Genomic_DNA"/>
</dbReference>
<sequence>MSTTQAYSQGVSAMHMMGDYPLDKYRPLSMAGSGHYAMVYFSLRLEDYHAFVKTKANNTFDKLRSKLVAVKVYADRPADSTELATLRAIQANADEDIRNSLASLIDHGHKWVASKAIAPAVTALDLEYPIPEEMVLNIILGMSRACRFLYENCAGRQHGDLHGHNMIIDTSSRDKYGLPRLVVIDFDQSKPVTSFNDAWQDFRTYVRLILGSLTDANYGAPVEGWDDINDYISNDARLASFGGVIDAIEAQLAKTLASTTPERLQAVREYVSGSTAKKEATLRIAFREAGLME</sequence>
<evidence type="ECO:0000313" key="3">
    <source>
        <dbReference type="Proteomes" id="UP000799764"/>
    </source>
</evidence>
<evidence type="ECO:0000313" key="2">
    <source>
        <dbReference type="EMBL" id="KAF2452221.1"/>
    </source>
</evidence>
<dbReference type="InterPro" id="IPR011009">
    <property type="entry name" value="Kinase-like_dom_sf"/>
</dbReference>
<dbReference type="SUPFAM" id="SSF56112">
    <property type="entry name" value="Protein kinase-like (PK-like)"/>
    <property type="match status" value="1"/>
</dbReference>
<dbReference type="Gene3D" id="1.10.510.10">
    <property type="entry name" value="Transferase(Phosphotransferase) domain 1"/>
    <property type="match status" value="1"/>
</dbReference>
<dbReference type="Proteomes" id="UP000799764">
    <property type="component" value="Unassembled WGS sequence"/>
</dbReference>
<protein>
    <recommendedName>
        <fullName evidence="1">Protein kinase domain-containing protein</fullName>
    </recommendedName>
</protein>
<dbReference type="OrthoDB" id="676979at2759"/>
<organism evidence="2 3">
    <name type="scientific">Karstenula rhodostoma CBS 690.94</name>
    <dbReference type="NCBI Taxonomy" id="1392251"/>
    <lineage>
        <taxon>Eukaryota</taxon>
        <taxon>Fungi</taxon>
        <taxon>Dikarya</taxon>
        <taxon>Ascomycota</taxon>
        <taxon>Pezizomycotina</taxon>
        <taxon>Dothideomycetes</taxon>
        <taxon>Pleosporomycetidae</taxon>
        <taxon>Pleosporales</taxon>
        <taxon>Massarineae</taxon>
        <taxon>Didymosphaeriaceae</taxon>
        <taxon>Karstenula</taxon>
    </lineage>
</organism>
<feature type="domain" description="Protein kinase" evidence="1">
    <location>
        <begin position="25"/>
        <end position="293"/>
    </location>
</feature>